<reference evidence="1" key="1">
    <citation type="submission" date="2021-12" db="EMBL/GenBank/DDBJ databases">
        <authorList>
            <person name="Martin H S."/>
        </authorList>
    </citation>
    <scope>NUCLEOTIDE SEQUENCE</scope>
</reference>
<dbReference type="EMBL" id="OV170223">
    <property type="protein sequence ID" value="CAH0723405.1"/>
    <property type="molecule type" value="Genomic_DNA"/>
</dbReference>
<sequence length="155" mass="17861">MIIMYVSWHGSAGGDSRAFPSGERVSASGVAALALRSLRAPRRLRARLALCRLPRALSEKKACLKDVKEHLVSIIGRNLKYWRESSNEMLRDLLYKRLQHLHQVSLHLHLIHITDLRETSCKQKLLLQSLENMSKHWDIDVSFLRKSTIPPETMR</sequence>
<evidence type="ECO:0000313" key="2">
    <source>
        <dbReference type="Proteomes" id="UP000838878"/>
    </source>
</evidence>
<name>A0A8J9YEC1_9NEOP</name>
<gene>
    <name evidence="1" type="ORF">BINO364_LOCUS9237</name>
</gene>
<keyword evidence="2" id="KW-1185">Reference proteome</keyword>
<dbReference type="AlphaFoldDB" id="A0A8J9YEC1"/>
<evidence type="ECO:0000313" key="1">
    <source>
        <dbReference type="EMBL" id="CAH0723405.1"/>
    </source>
</evidence>
<protein>
    <submittedName>
        <fullName evidence="1">Uncharacterized protein</fullName>
    </submittedName>
</protein>
<dbReference type="OrthoDB" id="1910803at2759"/>
<feature type="non-terminal residue" evidence="1">
    <location>
        <position position="155"/>
    </location>
</feature>
<accession>A0A8J9YEC1</accession>
<organism evidence="1 2">
    <name type="scientific">Brenthis ino</name>
    <name type="common">lesser marbled fritillary</name>
    <dbReference type="NCBI Taxonomy" id="405034"/>
    <lineage>
        <taxon>Eukaryota</taxon>
        <taxon>Metazoa</taxon>
        <taxon>Ecdysozoa</taxon>
        <taxon>Arthropoda</taxon>
        <taxon>Hexapoda</taxon>
        <taxon>Insecta</taxon>
        <taxon>Pterygota</taxon>
        <taxon>Neoptera</taxon>
        <taxon>Endopterygota</taxon>
        <taxon>Lepidoptera</taxon>
        <taxon>Glossata</taxon>
        <taxon>Ditrysia</taxon>
        <taxon>Papilionoidea</taxon>
        <taxon>Nymphalidae</taxon>
        <taxon>Heliconiinae</taxon>
        <taxon>Argynnini</taxon>
        <taxon>Brenthis</taxon>
    </lineage>
</organism>
<proteinExistence type="predicted"/>
<dbReference type="Proteomes" id="UP000838878">
    <property type="component" value="Chromosome 3"/>
</dbReference>